<evidence type="ECO:0000256" key="1">
    <source>
        <dbReference type="SAM" id="MobiDB-lite"/>
    </source>
</evidence>
<feature type="signal peptide" evidence="2">
    <location>
        <begin position="1"/>
        <end position="23"/>
    </location>
</feature>
<reference evidence="3" key="1">
    <citation type="submission" date="2019-12" db="EMBL/GenBank/DDBJ databases">
        <title>Genome sequencing and annotation of Brassica cretica.</title>
        <authorList>
            <person name="Studholme D.J."/>
            <person name="Sarris P."/>
        </authorList>
    </citation>
    <scope>NUCLEOTIDE SEQUENCE</scope>
    <source>
        <strain evidence="3">PFS-109/04</strain>
        <tissue evidence="3">Leaf</tissue>
    </source>
</reference>
<gene>
    <name evidence="3" type="ORF">F2Q69_00059751</name>
</gene>
<feature type="compositionally biased region" description="Basic and acidic residues" evidence="1">
    <location>
        <begin position="210"/>
        <end position="225"/>
    </location>
</feature>
<name>A0A8S9RAA9_BRACR</name>
<evidence type="ECO:0000313" key="4">
    <source>
        <dbReference type="Proteomes" id="UP000712600"/>
    </source>
</evidence>
<feature type="region of interest" description="Disordered" evidence="1">
    <location>
        <begin position="297"/>
        <end position="318"/>
    </location>
</feature>
<dbReference type="Proteomes" id="UP000712600">
    <property type="component" value="Unassembled WGS sequence"/>
</dbReference>
<accession>A0A8S9RAA9</accession>
<organism evidence="3 4">
    <name type="scientific">Brassica cretica</name>
    <name type="common">Mustard</name>
    <dbReference type="NCBI Taxonomy" id="69181"/>
    <lineage>
        <taxon>Eukaryota</taxon>
        <taxon>Viridiplantae</taxon>
        <taxon>Streptophyta</taxon>
        <taxon>Embryophyta</taxon>
        <taxon>Tracheophyta</taxon>
        <taxon>Spermatophyta</taxon>
        <taxon>Magnoliopsida</taxon>
        <taxon>eudicotyledons</taxon>
        <taxon>Gunneridae</taxon>
        <taxon>Pentapetalae</taxon>
        <taxon>rosids</taxon>
        <taxon>malvids</taxon>
        <taxon>Brassicales</taxon>
        <taxon>Brassicaceae</taxon>
        <taxon>Brassiceae</taxon>
        <taxon>Brassica</taxon>
    </lineage>
</organism>
<proteinExistence type="predicted"/>
<evidence type="ECO:0000256" key="2">
    <source>
        <dbReference type="SAM" id="SignalP"/>
    </source>
</evidence>
<protein>
    <submittedName>
        <fullName evidence="3">Uncharacterized protein</fullName>
    </submittedName>
</protein>
<evidence type="ECO:0000313" key="3">
    <source>
        <dbReference type="EMBL" id="KAF3569726.1"/>
    </source>
</evidence>
<feature type="compositionally biased region" description="Polar residues" evidence="1">
    <location>
        <begin position="238"/>
        <end position="247"/>
    </location>
</feature>
<keyword evidence="2" id="KW-0732">Signal</keyword>
<sequence>MRKTITWMMILFPSLMRKTITWAMILVQQEGDHEKDLTTTYASGDILGSFSCDKLVQPLVCKEYDPVKLLRHEEGLKHFIFKPGEETRDQSNNNQSLAKKIAKVEQKNVGSFIQKGRIMWYQSHSEVRSSSQPTILNSSSSKRSYVSFGLLKRNHEKPPTIFHYSSSNRSSVFGLLINHEEKAARKAQEDKLQEWRYNKRTGEMIAEYERGQEKEAKKSRPEREKWKKHVNKDAIQSYLGSRSNGVKLSSPKKALQKPQSKPAVETPLSRTKDKRNKGFEKWLESLKARIHQDITNPRQSSVLEEDHEAKDIEPELSTVYVRAESKDNLGPIFDEEEEPFR</sequence>
<feature type="region of interest" description="Disordered" evidence="1">
    <location>
        <begin position="210"/>
        <end position="276"/>
    </location>
</feature>
<dbReference type="AlphaFoldDB" id="A0A8S9RAA9"/>
<feature type="chain" id="PRO_5035937612" evidence="2">
    <location>
        <begin position="24"/>
        <end position="341"/>
    </location>
</feature>
<comment type="caution">
    <text evidence="3">The sequence shown here is derived from an EMBL/GenBank/DDBJ whole genome shotgun (WGS) entry which is preliminary data.</text>
</comment>
<dbReference type="EMBL" id="QGKX02000095">
    <property type="protein sequence ID" value="KAF3569726.1"/>
    <property type="molecule type" value="Genomic_DNA"/>
</dbReference>